<dbReference type="Pfam" id="PF07279">
    <property type="entry name" value="DUF1442"/>
    <property type="match status" value="1"/>
</dbReference>
<reference evidence="2" key="1">
    <citation type="journal article" date="2010" name="Nat. Biotechnol.">
        <title>Draft genome sequence of the oilseed species Ricinus communis.</title>
        <authorList>
            <person name="Chan A.P."/>
            <person name="Crabtree J."/>
            <person name="Zhao Q."/>
            <person name="Lorenzi H."/>
            <person name="Orvis J."/>
            <person name="Puiu D."/>
            <person name="Melake-Berhan A."/>
            <person name="Jones K.M."/>
            <person name="Redman J."/>
            <person name="Chen G."/>
            <person name="Cahoon E.B."/>
            <person name="Gedil M."/>
            <person name="Stanke M."/>
            <person name="Haas B.J."/>
            <person name="Wortman J.R."/>
            <person name="Fraser-Liggett C.M."/>
            <person name="Ravel J."/>
            <person name="Rabinowicz P.D."/>
        </authorList>
    </citation>
    <scope>NUCLEOTIDE SEQUENCE [LARGE SCALE GENOMIC DNA]</scope>
    <source>
        <strain evidence="2">cv. Hale</strain>
    </source>
</reference>
<dbReference type="OMA" id="EFKTHFL"/>
<accession>B9RDC2</accession>
<organism evidence="1 2">
    <name type="scientific">Ricinus communis</name>
    <name type="common">Castor bean</name>
    <dbReference type="NCBI Taxonomy" id="3988"/>
    <lineage>
        <taxon>Eukaryota</taxon>
        <taxon>Viridiplantae</taxon>
        <taxon>Streptophyta</taxon>
        <taxon>Embryophyta</taxon>
        <taxon>Tracheophyta</taxon>
        <taxon>Spermatophyta</taxon>
        <taxon>Magnoliopsida</taxon>
        <taxon>eudicotyledons</taxon>
        <taxon>Gunneridae</taxon>
        <taxon>Pentapetalae</taxon>
        <taxon>rosids</taxon>
        <taxon>fabids</taxon>
        <taxon>Malpighiales</taxon>
        <taxon>Euphorbiaceae</taxon>
        <taxon>Acalyphoideae</taxon>
        <taxon>Acalypheae</taxon>
        <taxon>Ricinus</taxon>
    </lineage>
</organism>
<dbReference type="eggNOG" id="ENOG502RZC9">
    <property type="taxonomic scope" value="Eukaryota"/>
</dbReference>
<dbReference type="PANTHER" id="PTHR33593:SF17">
    <property type="entry name" value="DUF1442 FAMILY PROTEIN"/>
    <property type="match status" value="1"/>
</dbReference>
<dbReference type="PANTHER" id="PTHR33593">
    <property type="entry name" value="DUF1442 FAMILY PROTEIN"/>
    <property type="match status" value="1"/>
</dbReference>
<dbReference type="Proteomes" id="UP000008311">
    <property type="component" value="Unassembled WGS sequence"/>
</dbReference>
<dbReference type="EMBL" id="EQ973775">
    <property type="protein sequence ID" value="EEF50380.1"/>
    <property type="molecule type" value="Genomic_DNA"/>
</dbReference>
<sequence length="216" mass="23414">MASWSPENATKAYLRALKMGKRSKQPDIAEFISALAAGNNARLMVMASAGVAGSTGLSLVAAAHQTGGQAVCILSAESDLYESRNALGTYADCVKFVIGDAKTLLSNDYKEADFVLIDCKIDGCKEVLRAAQECEKHGRGLIVGYNAFHKGSWPSAFKTHFLPIGEGLMVTRIGSKVSEEGGHRKRSKWVTRVDRCTGEEHVYRVTSPLEEIEAWS</sequence>
<keyword evidence="2" id="KW-1185">Reference proteome</keyword>
<dbReference type="InterPro" id="IPR009902">
    <property type="entry name" value="DUF1442"/>
</dbReference>
<dbReference type="InterPro" id="IPR029063">
    <property type="entry name" value="SAM-dependent_MTases_sf"/>
</dbReference>
<proteinExistence type="predicted"/>
<dbReference type="Gene3D" id="3.40.50.150">
    <property type="entry name" value="Vaccinia Virus protein VP39"/>
    <property type="match status" value="1"/>
</dbReference>
<dbReference type="STRING" id="3988.B9RDC2"/>
<dbReference type="KEGG" id="rcu:8270629"/>
<dbReference type="OrthoDB" id="1920785at2759"/>
<gene>
    <name evidence="1" type="ORF">RCOM_1611870</name>
</gene>
<dbReference type="AlphaFoldDB" id="B9RDC2"/>
<evidence type="ECO:0000313" key="2">
    <source>
        <dbReference type="Proteomes" id="UP000008311"/>
    </source>
</evidence>
<evidence type="ECO:0000313" key="1">
    <source>
        <dbReference type="EMBL" id="EEF50380.1"/>
    </source>
</evidence>
<protein>
    <submittedName>
        <fullName evidence="1">Uncharacterized protein</fullName>
    </submittedName>
</protein>
<dbReference type="InParanoid" id="B9RDC2"/>
<name>B9RDC2_RICCO</name>